<dbReference type="SUPFAM" id="SSF109998">
    <property type="entry name" value="Triger factor/SurA peptide-binding domain-like"/>
    <property type="match status" value="1"/>
</dbReference>
<comment type="caution">
    <text evidence="11">The sequence shown here is derived from an EMBL/GenBank/DDBJ whole genome shotgun (WGS) entry which is preliminary data.</text>
</comment>
<dbReference type="Pfam" id="PF00639">
    <property type="entry name" value="Rotamase"/>
    <property type="match status" value="1"/>
</dbReference>
<dbReference type="InterPro" id="IPR046357">
    <property type="entry name" value="PPIase_dom_sf"/>
</dbReference>
<dbReference type="Gene3D" id="1.10.4030.10">
    <property type="entry name" value="Porin chaperone SurA, peptide-binding domain"/>
    <property type="match status" value="1"/>
</dbReference>
<organism evidence="11 12">
    <name type="scientific">Aequoribacter fuscus</name>
    <dbReference type="NCBI Taxonomy" id="2518989"/>
    <lineage>
        <taxon>Bacteria</taxon>
        <taxon>Pseudomonadati</taxon>
        <taxon>Pseudomonadota</taxon>
        <taxon>Gammaproteobacteria</taxon>
        <taxon>Cellvibrionales</taxon>
        <taxon>Halieaceae</taxon>
        <taxon>Aequoribacter</taxon>
    </lineage>
</organism>
<evidence type="ECO:0000256" key="1">
    <source>
        <dbReference type="ARBA" id="ARBA00004382"/>
    </source>
</evidence>
<keyword evidence="6" id="KW-0472">Membrane</keyword>
<reference evidence="11 12" key="1">
    <citation type="journal article" date="2011" name="J. Bacteriol.">
        <title>Genome sequence of strain IMCC3088, a proteorhodopsin-containing marine bacterium belonging to the OM60/NOR5 clade.</title>
        <authorList>
            <person name="Jang Y."/>
            <person name="Oh H.M."/>
            <person name="Kang I."/>
            <person name="Lee K."/>
            <person name="Yang S.J."/>
            <person name="Cho J.C."/>
        </authorList>
    </citation>
    <scope>NUCLEOTIDE SEQUENCE [LARGE SCALE GENOMIC DNA]</scope>
    <source>
        <strain evidence="11 12">IMCC3088</strain>
    </source>
</reference>
<evidence type="ECO:0000256" key="5">
    <source>
        <dbReference type="ARBA" id="ARBA00022989"/>
    </source>
</evidence>
<dbReference type="GO" id="GO:0005886">
    <property type="term" value="C:plasma membrane"/>
    <property type="evidence" value="ECO:0007669"/>
    <property type="project" value="UniProtKB-SubCell"/>
</dbReference>
<dbReference type="STRING" id="2518989.IMCC3088_1146"/>
<gene>
    <name evidence="11" type="ORF">IMCC3088_1146</name>
</gene>
<keyword evidence="12" id="KW-1185">Reference proteome</keyword>
<evidence type="ECO:0000313" key="12">
    <source>
        <dbReference type="Proteomes" id="UP000005615"/>
    </source>
</evidence>
<dbReference type="GO" id="GO:0003755">
    <property type="term" value="F:peptidyl-prolyl cis-trans isomerase activity"/>
    <property type="evidence" value="ECO:0007669"/>
    <property type="project" value="InterPro"/>
</dbReference>
<dbReference type="PANTHER" id="PTHR47529:SF1">
    <property type="entry name" value="PERIPLASMIC CHAPERONE PPID"/>
    <property type="match status" value="1"/>
</dbReference>
<protein>
    <recommendedName>
        <fullName evidence="9">Periplasmic chaperone PpiD</fullName>
    </recommendedName>
    <alternativeName>
        <fullName evidence="10">Periplasmic folding chaperone</fullName>
    </alternativeName>
</protein>
<sequence length="624" mass="67591">MLQDIRNSTQGPVFKVIVGLIVLSFALFGVESILLGGSDDSVALVNGDKIRAVEVQQAANRQKQQIAAMLGENFDPSLIDDAQLSARALEGLVGNKLQQQWAESLGLTASDVQLGAQVAAIPAFQIDGKFSAELYKQSLAAAGFTPLTFREALRVDEIVKQLNGGLLASEFVTGAEARALARVNGETRSVRYAKVAGDRFQNTVEITQDQIQAYYDSNAAQFVSEEAVVLDYITLRADDFVEPVAEADLRAAYEQEISSYAYQDEARVSHILLIQGDDEADEAYAQRIQSAQTALTDGEAFSVVAERLSDDIGSSSDGGDLGYTAGDVFPAEMEEAIKGLDINEVSGPVLTDAGTHLITVTDRRSSEPPSFMEMRSELEASLSQADAQRRLVSQVEALKDLTYTATDLREPAQTLGLDVVRSGPITRRGGQGVLGDDRVIAAAFSDLVIEEGWSEVIEVSENAFVALKLVEHQPAAPQSIEQVSDRIVSVLTAQAEEEALRAFGNELLDQLAGGRTIEDIAQEHNLEWQVALQSRRGSADIPRQWQANIFAESSTGLPRRNFAVGDNGDALLYEVFAVQAGDEEALPETLFAAMKSRQLRGLQTALQRGLSETLRDNADIEIYQ</sequence>
<evidence type="ECO:0000256" key="10">
    <source>
        <dbReference type="ARBA" id="ARBA00042775"/>
    </source>
</evidence>
<comment type="similarity">
    <text evidence="8">Belongs to the PpiD chaperone family.</text>
</comment>
<dbReference type="InterPro" id="IPR023058">
    <property type="entry name" value="PPIase_PpiC_CS"/>
</dbReference>
<proteinExistence type="inferred from homology"/>
<dbReference type="Proteomes" id="UP000005615">
    <property type="component" value="Unassembled WGS sequence"/>
</dbReference>
<evidence type="ECO:0000256" key="9">
    <source>
        <dbReference type="ARBA" id="ARBA00040743"/>
    </source>
</evidence>
<keyword evidence="4" id="KW-0812">Transmembrane</keyword>
<comment type="subcellular location">
    <subcellularLocation>
        <location evidence="1">Cell inner membrane</location>
        <topology evidence="1">Single-pass type II membrane protein</topology>
        <orientation evidence="1">Periplasmic side</orientation>
    </subcellularLocation>
</comment>
<dbReference type="eggNOG" id="COG0760">
    <property type="taxonomic scope" value="Bacteria"/>
</dbReference>
<dbReference type="PANTHER" id="PTHR47529">
    <property type="entry name" value="PEPTIDYL-PROLYL CIS-TRANS ISOMERASE D"/>
    <property type="match status" value="1"/>
</dbReference>
<evidence type="ECO:0000256" key="7">
    <source>
        <dbReference type="ARBA" id="ARBA00023186"/>
    </source>
</evidence>
<dbReference type="Gene3D" id="3.10.50.40">
    <property type="match status" value="1"/>
</dbReference>
<keyword evidence="2" id="KW-1003">Cell membrane</keyword>
<keyword evidence="5" id="KW-1133">Transmembrane helix</keyword>
<dbReference type="InterPro" id="IPR000297">
    <property type="entry name" value="PPIase_PpiC"/>
</dbReference>
<dbReference type="InterPro" id="IPR027304">
    <property type="entry name" value="Trigger_fact/SurA_dom_sf"/>
</dbReference>
<dbReference type="PROSITE" id="PS01096">
    <property type="entry name" value="PPIC_PPIASE_1"/>
    <property type="match status" value="1"/>
</dbReference>
<evidence type="ECO:0000256" key="4">
    <source>
        <dbReference type="ARBA" id="ARBA00022692"/>
    </source>
</evidence>
<dbReference type="AlphaFoldDB" id="F3L154"/>
<dbReference type="InterPro" id="IPR052029">
    <property type="entry name" value="PpiD_chaperone"/>
</dbReference>
<dbReference type="OrthoDB" id="9812372at2"/>
<dbReference type="PROSITE" id="PS50198">
    <property type="entry name" value="PPIC_PPIASE_2"/>
    <property type="match status" value="1"/>
</dbReference>
<name>F3L154_9GAMM</name>
<evidence type="ECO:0000256" key="3">
    <source>
        <dbReference type="ARBA" id="ARBA00022519"/>
    </source>
</evidence>
<keyword evidence="3" id="KW-0997">Cell inner membrane</keyword>
<accession>F3L154</accession>
<keyword evidence="7" id="KW-0143">Chaperone</keyword>
<dbReference type="SUPFAM" id="SSF54534">
    <property type="entry name" value="FKBP-like"/>
    <property type="match status" value="1"/>
</dbReference>
<evidence type="ECO:0000256" key="8">
    <source>
        <dbReference type="ARBA" id="ARBA00038408"/>
    </source>
</evidence>
<evidence type="ECO:0000313" key="11">
    <source>
        <dbReference type="EMBL" id="EGG29999.1"/>
    </source>
</evidence>
<dbReference type="RefSeq" id="WP_009575436.1">
    <property type="nucleotide sequence ID" value="NZ_AEIG01000026.1"/>
</dbReference>
<dbReference type="Pfam" id="PF13624">
    <property type="entry name" value="SurA_N_3"/>
    <property type="match status" value="1"/>
</dbReference>
<dbReference type="EMBL" id="AEIG01000026">
    <property type="protein sequence ID" value="EGG29999.1"/>
    <property type="molecule type" value="Genomic_DNA"/>
</dbReference>
<evidence type="ECO:0000256" key="6">
    <source>
        <dbReference type="ARBA" id="ARBA00023136"/>
    </source>
</evidence>
<keyword evidence="11" id="KW-0413">Isomerase</keyword>
<evidence type="ECO:0000256" key="2">
    <source>
        <dbReference type="ARBA" id="ARBA00022475"/>
    </source>
</evidence>